<evidence type="ECO:0000256" key="1">
    <source>
        <dbReference type="SAM" id="Coils"/>
    </source>
</evidence>
<keyword evidence="1" id="KW-0175">Coiled coil</keyword>
<organism evidence="3 4">
    <name type="scientific">Meloidogyne hapla</name>
    <name type="common">Root-knot nematode worm</name>
    <dbReference type="NCBI Taxonomy" id="6305"/>
    <lineage>
        <taxon>Eukaryota</taxon>
        <taxon>Metazoa</taxon>
        <taxon>Ecdysozoa</taxon>
        <taxon>Nematoda</taxon>
        <taxon>Chromadorea</taxon>
        <taxon>Rhabditida</taxon>
        <taxon>Tylenchina</taxon>
        <taxon>Tylenchomorpha</taxon>
        <taxon>Tylenchoidea</taxon>
        <taxon>Meloidogynidae</taxon>
        <taxon>Meloidogyninae</taxon>
        <taxon>Meloidogyne</taxon>
    </lineage>
</organism>
<feature type="signal peptide" evidence="2">
    <location>
        <begin position="1"/>
        <end position="19"/>
    </location>
</feature>
<dbReference type="WBParaSite" id="MhA1_Contig194.frz3.gene57">
    <property type="protein sequence ID" value="MhA1_Contig194.frz3.gene57"/>
    <property type="gene ID" value="MhA1_Contig194.frz3.gene57"/>
</dbReference>
<dbReference type="AlphaFoldDB" id="A0A1I8BDF5"/>
<sequence>MKIKKIVFILIVLFGDINGATKTNENVEKREDSEIKKLIKDFHEMLKSNEWNKVKVYKKGIQEQFNLRSEEIKEFSEWDEKVGNLNEKFSKWTGEIKEKIKKESPQLSDKEIKELPIEWNDEIKNKLIDFKEIFLEWYNKEAKGFNEISKYLNPDEFEIWIGGVEKQMKESNKNLNWLEQNFLELINESVSEMSSWWNKWVEKNIKKVKENHWNEKLKKTFVKLPIELLKEFPNWEETNTYTELTEKQKSNNSDNFIECLNKFIYGNEKLQELKNIEEEINEAYSVINPTSRIRQKEEQDSNGARL</sequence>
<evidence type="ECO:0000256" key="2">
    <source>
        <dbReference type="SAM" id="SignalP"/>
    </source>
</evidence>
<feature type="chain" id="PRO_5009315698" evidence="2">
    <location>
        <begin position="20"/>
        <end position="306"/>
    </location>
</feature>
<keyword evidence="3" id="KW-1185">Reference proteome</keyword>
<reference evidence="4" key="1">
    <citation type="submission" date="2016-11" db="UniProtKB">
        <authorList>
            <consortium name="WormBaseParasite"/>
        </authorList>
    </citation>
    <scope>IDENTIFICATION</scope>
</reference>
<evidence type="ECO:0000313" key="4">
    <source>
        <dbReference type="WBParaSite" id="MhA1_Contig194.frz3.gene57"/>
    </source>
</evidence>
<proteinExistence type="predicted"/>
<evidence type="ECO:0000313" key="3">
    <source>
        <dbReference type="Proteomes" id="UP000095281"/>
    </source>
</evidence>
<protein>
    <submittedName>
        <fullName evidence="4">DUF148 domain-containing protein</fullName>
    </submittedName>
</protein>
<accession>A0A1I8BDF5</accession>
<name>A0A1I8BDF5_MELHA</name>
<keyword evidence="2" id="KW-0732">Signal</keyword>
<feature type="coiled-coil region" evidence="1">
    <location>
        <begin position="161"/>
        <end position="188"/>
    </location>
</feature>
<dbReference type="Proteomes" id="UP000095281">
    <property type="component" value="Unplaced"/>
</dbReference>